<sequence length="261" mass="27385">MLDGARRSPVPVLLILAAAGWMLFAWSASAVHSPSAGGAAGPHLAGAGSPHAGHGPGVSLAPLVPGLGMWLAMVLAMSPPLLIREIGTLWRTSLRRNRVLKSVLFLYGYLLNWALAGLAAVPLAAAITGSPALVWIAVLAVIGWQLCPPRRRLLNRCHRVPVTAAFGAEAYRHALRSGLGSGVLCVAICGPAMVLVLLAEQFHLVAMVVAALLLTGERLVPAKRRAAPGFDVEANPVPLLRGRSPSWRPAQDLAREPGPRT</sequence>
<dbReference type="AlphaFoldDB" id="A0A5J5KU33"/>
<dbReference type="EMBL" id="SZWF01000023">
    <property type="protein sequence ID" value="KAA9393239.1"/>
    <property type="molecule type" value="Genomic_DNA"/>
</dbReference>
<keyword evidence="2" id="KW-0472">Membrane</keyword>
<keyword evidence="4" id="KW-1185">Reference proteome</keyword>
<evidence type="ECO:0000313" key="3">
    <source>
        <dbReference type="EMBL" id="KAA9393239.1"/>
    </source>
</evidence>
<name>A0A5J5KU33_9MICC</name>
<feature type="transmembrane region" description="Helical" evidence="2">
    <location>
        <begin position="179"/>
        <end position="198"/>
    </location>
</feature>
<protein>
    <submittedName>
        <fullName evidence="3">DUF2182 domain-containing protein</fullName>
    </submittedName>
</protein>
<dbReference type="InterPro" id="IPR018688">
    <property type="entry name" value="PpoB2-like"/>
</dbReference>
<gene>
    <name evidence="3" type="ORF">FCK90_13240</name>
</gene>
<comment type="caution">
    <text evidence="3">The sequence shown here is derived from an EMBL/GenBank/DDBJ whole genome shotgun (WGS) entry which is preliminary data.</text>
</comment>
<feature type="transmembrane region" description="Helical" evidence="2">
    <location>
        <begin position="104"/>
        <end position="126"/>
    </location>
</feature>
<keyword evidence="2" id="KW-1133">Transmembrane helix</keyword>
<feature type="transmembrane region" description="Helical" evidence="2">
    <location>
        <begin position="132"/>
        <end position="149"/>
    </location>
</feature>
<dbReference type="RefSeq" id="WP_158034784.1">
    <property type="nucleotide sequence ID" value="NZ_ML708627.1"/>
</dbReference>
<evidence type="ECO:0000256" key="1">
    <source>
        <dbReference type="SAM" id="MobiDB-lite"/>
    </source>
</evidence>
<keyword evidence="2" id="KW-0812">Transmembrane</keyword>
<evidence type="ECO:0000256" key="2">
    <source>
        <dbReference type="SAM" id="Phobius"/>
    </source>
</evidence>
<proteinExistence type="predicted"/>
<dbReference type="Pfam" id="PF09948">
    <property type="entry name" value="PpoB2"/>
    <property type="match status" value="1"/>
</dbReference>
<accession>A0A5J5KU33</accession>
<dbReference type="OrthoDB" id="164118at2"/>
<reference evidence="3 4" key="1">
    <citation type="submission" date="2019-05" db="EMBL/GenBank/DDBJ databases">
        <title>Kocuria coralli sp. nov., a novel actinobacterium isolated from coral reef seawater.</title>
        <authorList>
            <person name="Li J."/>
        </authorList>
    </citation>
    <scope>NUCLEOTIDE SEQUENCE [LARGE SCALE GENOMIC DNA]</scope>
    <source>
        <strain evidence="3 4">SCSIO 13007</strain>
    </source>
</reference>
<feature type="transmembrane region" description="Helical" evidence="2">
    <location>
        <begin position="63"/>
        <end position="83"/>
    </location>
</feature>
<evidence type="ECO:0000313" key="4">
    <source>
        <dbReference type="Proteomes" id="UP000325957"/>
    </source>
</evidence>
<feature type="region of interest" description="Disordered" evidence="1">
    <location>
        <begin position="241"/>
        <end position="261"/>
    </location>
</feature>
<organism evidence="3 4">
    <name type="scientific">Kocuria coralli</name>
    <dbReference type="NCBI Taxonomy" id="1461025"/>
    <lineage>
        <taxon>Bacteria</taxon>
        <taxon>Bacillati</taxon>
        <taxon>Actinomycetota</taxon>
        <taxon>Actinomycetes</taxon>
        <taxon>Micrococcales</taxon>
        <taxon>Micrococcaceae</taxon>
        <taxon>Kocuria</taxon>
    </lineage>
</organism>
<dbReference type="Proteomes" id="UP000325957">
    <property type="component" value="Unassembled WGS sequence"/>
</dbReference>